<dbReference type="PROSITE" id="PS51257">
    <property type="entry name" value="PROKAR_LIPOPROTEIN"/>
    <property type="match status" value="1"/>
</dbReference>
<sequence length="236" mass="28085">MNKLIYTLFILLIISCNITGVNKSAKIIQNIETKNIEQTYMTFSPQNKRFYNKLYQDFFKDRKFINKYIKQKKIRNFIIQESFNINDASGIPLYDAFIIYKDSVLIYNYSISKENKTIRRKNVKTFILGNPFFYTSDNNLYYVNKSLSDNKNSFDSYYISSYINNRLDYLSKINHNKDSILLKRNNSKTLIDLNTTKWFTSNGICMTKNNIMECRNISKKCMKNEKGEYIYCDTIK</sequence>
<name>A0A2S8AB63_9FLAO</name>
<dbReference type="RefSeq" id="WP_105247106.1">
    <property type="nucleotide sequence ID" value="NZ_PSZM01000040.1"/>
</dbReference>
<gene>
    <name evidence="1" type="ORF">C4S77_08040</name>
</gene>
<dbReference type="EMBL" id="PSZM01000040">
    <property type="protein sequence ID" value="PQL91741.1"/>
    <property type="molecule type" value="Genomic_DNA"/>
</dbReference>
<dbReference type="Proteomes" id="UP000238042">
    <property type="component" value="Unassembled WGS sequence"/>
</dbReference>
<evidence type="ECO:0008006" key="3">
    <source>
        <dbReference type="Google" id="ProtNLM"/>
    </source>
</evidence>
<reference evidence="1 2" key="1">
    <citation type="submission" date="2018-02" db="EMBL/GenBank/DDBJ databases">
        <title>Genome sequences of Apibacter spp., gut symbionts of Asian honey bees.</title>
        <authorList>
            <person name="Kwong W.K."/>
            <person name="Steele M.I."/>
            <person name="Moran N.A."/>
        </authorList>
    </citation>
    <scope>NUCLEOTIDE SEQUENCE [LARGE SCALE GENOMIC DNA]</scope>
    <source>
        <strain evidence="2">wkB301</strain>
    </source>
</reference>
<comment type="caution">
    <text evidence="1">The sequence shown here is derived from an EMBL/GenBank/DDBJ whole genome shotgun (WGS) entry which is preliminary data.</text>
</comment>
<evidence type="ECO:0000313" key="2">
    <source>
        <dbReference type="Proteomes" id="UP000238042"/>
    </source>
</evidence>
<organism evidence="1 2">
    <name type="scientific">Apibacter adventoris</name>
    <dbReference type="NCBI Taxonomy" id="1679466"/>
    <lineage>
        <taxon>Bacteria</taxon>
        <taxon>Pseudomonadati</taxon>
        <taxon>Bacteroidota</taxon>
        <taxon>Flavobacteriia</taxon>
        <taxon>Flavobacteriales</taxon>
        <taxon>Weeksellaceae</taxon>
        <taxon>Apibacter</taxon>
    </lineage>
</organism>
<keyword evidence="2" id="KW-1185">Reference proteome</keyword>
<dbReference type="AlphaFoldDB" id="A0A2S8AB63"/>
<proteinExistence type="predicted"/>
<protein>
    <recommendedName>
        <fullName evidence="3">Lipoprotein</fullName>
    </recommendedName>
</protein>
<evidence type="ECO:0000313" key="1">
    <source>
        <dbReference type="EMBL" id="PQL91741.1"/>
    </source>
</evidence>
<accession>A0A2S8AB63</accession>